<protein>
    <submittedName>
        <fullName evidence="2">Uncharacterized protein</fullName>
    </submittedName>
</protein>
<sequence length="113" mass="12065">MSAALWQHCKCYSGDVSCNPLTRSLSVSDAKLGLGWRTFFRPALFDGHLDLGVGGLLSSTRTMIVLIGPPEVTGNCSCSNRFVGFARRVKVTDLGGGGGYCIITLASLFFMIV</sequence>
<evidence type="ECO:0000313" key="2">
    <source>
        <dbReference type="EMBL" id="CAI6341273.1"/>
    </source>
</evidence>
<dbReference type="EMBL" id="CAOQHR010000011">
    <property type="protein sequence ID" value="CAI6341273.1"/>
    <property type="molecule type" value="Genomic_DNA"/>
</dbReference>
<keyword evidence="1" id="KW-0472">Membrane</keyword>
<comment type="caution">
    <text evidence="2">The sequence shown here is derived from an EMBL/GenBank/DDBJ whole genome shotgun (WGS) entry which is preliminary data.</text>
</comment>
<dbReference type="AlphaFoldDB" id="A0A9W4UQS4"/>
<feature type="transmembrane region" description="Helical" evidence="1">
    <location>
        <begin position="91"/>
        <end position="112"/>
    </location>
</feature>
<accession>A0A9W4UQS4</accession>
<name>A0A9W4UQS4_9PLEO</name>
<keyword evidence="1" id="KW-0812">Transmembrane</keyword>
<organism evidence="2 3">
    <name type="scientific">Periconia digitata</name>
    <dbReference type="NCBI Taxonomy" id="1303443"/>
    <lineage>
        <taxon>Eukaryota</taxon>
        <taxon>Fungi</taxon>
        <taxon>Dikarya</taxon>
        <taxon>Ascomycota</taxon>
        <taxon>Pezizomycotina</taxon>
        <taxon>Dothideomycetes</taxon>
        <taxon>Pleosporomycetidae</taxon>
        <taxon>Pleosporales</taxon>
        <taxon>Massarineae</taxon>
        <taxon>Periconiaceae</taxon>
        <taxon>Periconia</taxon>
    </lineage>
</organism>
<reference evidence="2" key="1">
    <citation type="submission" date="2023-01" db="EMBL/GenBank/DDBJ databases">
        <authorList>
            <person name="Van Ghelder C."/>
            <person name="Rancurel C."/>
        </authorList>
    </citation>
    <scope>NUCLEOTIDE SEQUENCE</scope>
    <source>
        <strain evidence="2">CNCM I-4278</strain>
    </source>
</reference>
<keyword evidence="3" id="KW-1185">Reference proteome</keyword>
<gene>
    <name evidence="2" type="ORF">PDIGIT_LOCUS14469</name>
</gene>
<keyword evidence="1" id="KW-1133">Transmembrane helix</keyword>
<evidence type="ECO:0000313" key="3">
    <source>
        <dbReference type="Proteomes" id="UP001152607"/>
    </source>
</evidence>
<proteinExistence type="predicted"/>
<evidence type="ECO:0000256" key="1">
    <source>
        <dbReference type="SAM" id="Phobius"/>
    </source>
</evidence>
<dbReference type="Proteomes" id="UP001152607">
    <property type="component" value="Unassembled WGS sequence"/>
</dbReference>